<keyword evidence="3" id="KW-0677">Repeat</keyword>
<dbReference type="InterPro" id="IPR011990">
    <property type="entry name" value="TPR-like_helical_dom_sf"/>
</dbReference>
<comment type="subcellular location">
    <subcellularLocation>
        <location evidence="1">Cytoplasm</location>
    </subcellularLocation>
</comment>
<dbReference type="SUPFAM" id="SSF48452">
    <property type="entry name" value="TPR-like"/>
    <property type="match status" value="1"/>
</dbReference>
<dbReference type="PANTHER" id="PTHR22904:SF532">
    <property type="entry name" value="HEAT SHOCK PROTEIN STI1-LIKE PROTEIN"/>
    <property type="match status" value="1"/>
</dbReference>
<dbReference type="STRING" id="151549.A0A4C1X8R1"/>
<sequence length="354" mass="39096">MEDSKKTQSSNNVEEIKNKGNECVKEGKFVEAVLHYTQGIKIDPANYVLYSNRSFAFLKLDQHYLALEDANETVRLQPQWAKGYFRRAEVEAASGLYDEAIISYTRALQLEPLDTKLMDCIKAITDKQKKKIRDNEKLIWVCTCIGLVVGLIVVICDYALTEKSTLNHPLSMVAFSLALAGVGWGVGKSAALMNTWSAGKSLAPPEDLDEKSPKSRGMHCGSNRVCKVEKILLVSALFGWWSTDATVSIFIPCIAKSVGTTHETATVKLSRKRRNGVKLARRKGRGTLNLCITSFAVLMISGGARRRRPPTASRLKGPRKQKSFAYKLLKRGLANLMSPTSTSGVAPPLLMIDI</sequence>
<keyword evidence="2" id="KW-0963">Cytoplasm</keyword>
<keyword evidence="6" id="KW-0812">Transmembrane</keyword>
<feature type="transmembrane region" description="Helical" evidence="6">
    <location>
        <begin position="166"/>
        <end position="186"/>
    </location>
</feature>
<keyword evidence="4 5" id="KW-0802">TPR repeat</keyword>
<dbReference type="AlphaFoldDB" id="A0A4C1X8R1"/>
<accession>A0A4C1X8R1</accession>
<dbReference type="InterPro" id="IPR013105">
    <property type="entry name" value="TPR_2"/>
</dbReference>
<evidence type="ECO:0000313" key="8">
    <source>
        <dbReference type="Proteomes" id="UP000299102"/>
    </source>
</evidence>
<organism evidence="7 8">
    <name type="scientific">Eumeta variegata</name>
    <name type="common">Bagworm moth</name>
    <name type="synonym">Eumeta japonica</name>
    <dbReference type="NCBI Taxonomy" id="151549"/>
    <lineage>
        <taxon>Eukaryota</taxon>
        <taxon>Metazoa</taxon>
        <taxon>Ecdysozoa</taxon>
        <taxon>Arthropoda</taxon>
        <taxon>Hexapoda</taxon>
        <taxon>Insecta</taxon>
        <taxon>Pterygota</taxon>
        <taxon>Neoptera</taxon>
        <taxon>Endopterygota</taxon>
        <taxon>Lepidoptera</taxon>
        <taxon>Glossata</taxon>
        <taxon>Ditrysia</taxon>
        <taxon>Tineoidea</taxon>
        <taxon>Psychidae</taxon>
        <taxon>Oiketicinae</taxon>
        <taxon>Eumeta</taxon>
    </lineage>
</organism>
<dbReference type="InterPro" id="IPR019734">
    <property type="entry name" value="TPR_rpt"/>
</dbReference>
<protein>
    <submittedName>
        <fullName evidence="7">Hsp70-Hsp90 organizing protein 3</fullName>
    </submittedName>
</protein>
<gene>
    <name evidence="7" type="primary">HOP3</name>
    <name evidence="7" type="ORF">EVAR_81336_1</name>
</gene>
<evidence type="ECO:0000256" key="6">
    <source>
        <dbReference type="SAM" id="Phobius"/>
    </source>
</evidence>
<comment type="caution">
    <text evidence="7">The sequence shown here is derived from an EMBL/GenBank/DDBJ whole genome shotgun (WGS) entry which is preliminary data.</text>
</comment>
<evidence type="ECO:0000313" key="7">
    <source>
        <dbReference type="EMBL" id="GBP60191.1"/>
    </source>
</evidence>
<evidence type="ECO:0000256" key="2">
    <source>
        <dbReference type="ARBA" id="ARBA00022490"/>
    </source>
</evidence>
<dbReference type="Proteomes" id="UP000299102">
    <property type="component" value="Unassembled WGS sequence"/>
</dbReference>
<evidence type="ECO:0000256" key="3">
    <source>
        <dbReference type="ARBA" id="ARBA00022737"/>
    </source>
</evidence>
<dbReference type="SMART" id="SM00028">
    <property type="entry name" value="TPR"/>
    <property type="match status" value="3"/>
</dbReference>
<feature type="repeat" description="TPR" evidence="5">
    <location>
        <begin position="81"/>
        <end position="114"/>
    </location>
</feature>
<proteinExistence type="predicted"/>
<dbReference type="GO" id="GO:0051879">
    <property type="term" value="F:Hsp90 protein binding"/>
    <property type="evidence" value="ECO:0007669"/>
    <property type="project" value="TreeGrafter"/>
</dbReference>
<keyword evidence="6" id="KW-0472">Membrane</keyword>
<feature type="transmembrane region" description="Helical" evidence="6">
    <location>
        <begin position="138"/>
        <end position="160"/>
    </location>
</feature>
<dbReference type="EMBL" id="BGZK01000781">
    <property type="protein sequence ID" value="GBP60191.1"/>
    <property type="molecule type" value="Genomic_DNA"/>
</dbReference>
<dbReference type="GO" id="GO:0005737">
    <property type="term" value="C:cytoplasm"/>
    <property type="evidence" value="ECO:0007669"/>
    <property type="project" value="UniProtKB-SubCell"/>
</dbReference>
<name>A0A4C1X8R1_EUMVA</name>
<reference evidence="7 8" key="1">
    <citation type="journal article" date="2019" name="Commun. Biol.">
        <title>The bagworm genome reveals a unique fibroin gene that provides high tensile strength.</title>
        <authorList>
            <person name="Kono N."/>
            <person name="Nakamura H."/>
            <person name="Ohtoshi R."/>
            <person name="Tomita M."/>
            <person name="Numata K."/>
            <person name="Arakawa K."/>
        </authorList>
    </citation>
    <scope>NUCLEOTIDE SEQUENCE [LARGE SCALE GENOMIC DNA]</scope>
</reference>
<dbReference type="Pfam" id="PF07719">
    <property type="entry name" value="TPR_2"/>
    <property type="match status" value="1"/>
</dbReference>
<dbReference type="Gene3D" id="1.25.40.10">
    <property type="entry name" value="Tetratricopeptide repeat domain"/>
    <property type="match status" value="1"/>
</dbReference>
<evidence type="ECO:0000256" key="5">
    <source>
        <dbReference type="PROSITE-ProRule" id="PRU00339"/>
    </source>
</evidence>
<dbReference type="PANTHER" id="PTHR22904">
    <property type="entry name" value="TPR REPEAT CONTAINING PROTEIN"/>
    <property type="match status" value="1"/>
</dbReference>
<dbReference type="PROSITE" id="PS50005">
    <property type="entry name" value="TPR"/>
    <property type="match status" value="1"/>
</dbReference>
<dbReference type="OrthoDB" id="2423701at2759"/>
<keyword evidence="8" id="KW-1185">Reference proteome</keyword>
<evidence type="ECO:0000256" key="1">
    <source>
        <dbReference type="ARBA" id="ARBA00004496"/>
    </source>
</evidence>
<keyword evidence="6" id="KW-1133">Transmembrane helix</keyword>
<dbReference type="FunFam" id="1.25.40.10:FF:000020">
    <property type="entry name" value="Stress-induced phosphoprotein 1"/>
    <property type="match status" value="1"/>
</dbReference>
<evidence type="ECO:0000256" key="4">
    <source>
        <dbReference type="ARBA" id="ARBA00022803"/>
    </source>
</evidence>